<protein>
    <submittedName>
        <fullName evidence="1">Uncharacterized protein</fullName>
    </submittedName>
</protein>
<proteinExistence type="predicted"/>
<comment type="caution">
    <text evidence="1">The sequence shown here is derived from an EMBL/GenBank/DDBJ whole genome shotgun (WGS) entry which is preliminary data.</text>
</comment>
<accession>A0ABS4Q4G9</accession>
<dbReference type="EMBL" id="JAGGMS010000001">
    <property type="protein sequence ID" value="MBP2186565.1"/>
    <property type="molecule type" value="Genomic_DNA"/>
</dbReference>
<evidence type="ECO:0000313" key="2">
    <source>
        <dbReference type="Proteomes" id="UP000741013"/>
    </source>
</evidence>
<sequence length="134" mass="15059">MFPRLDQAGIVAILDALSPHQNEPWLVDDVLYVELVSEDDGSLYRDWEPEAIEQLTATVGHRPAWAVSIDVSGRVDGTEQILRLALTLLDAGGVAMDDYSDHAWTAHDIRTDARYEGLSFFDFRGFHDAQDQRT</sequence>
<dbReference type="RefSeq" id="WP_209669731.1">
    <property type="nucleotide sequence ID" value="NZ_JAGGMS010000001.1"/>
</dbReference>
<dbReference type="Proteomes" id="UP000741013">
    <property type="component" value="Unassembled WGS sequence"/>
</dbReference>
<keyword evidence="2" id="KW-1185">Reference proteome</keyword>
<name>A0ABS4Q4G9_9PSEU</name>
<evidence type="ECO:0000313" key="1">
    <source>
        <dbReference type="EMBL" id="MBP2186565.1"/>
    </source>
</evidence>
<gene>
    <name evidence="1" type="ORF">JOM49_008091</name>
</gene>
<organism evidence="1 2">
    <name type="scientific">Amycolatopsis magusensis</name>
    <dbReference type="NCBI Taxonomy" id="882444"/>
    <lineage>
        <taxon>Bacteria</taxon>
        <taxon>Bacillati</taxon>
        <taxon>Actinomycetota</taxon>
        <taxon>Actinomycetes</taxon>
        <taxon>Pseudonocardiales</taxon>
        <taxon>Pseudonocardiaceae</taxon>
        <taxon>Amycolatopsis</taxon>
    </lineage>
</organism>
<reference evidence="1 2" key="1">
    <citation type="submission" date="2021-03" db="EMBL/GenBank/DDBJ databases">
        <title>Sequencing the genomes of 1000 actinobacteria strains.</title>
        <authorList>
            <person name="Klenk H.-P."/>
        </authorList>
    </citation>
    <scope>NUCLEOTIDE SEQUENCE [LARGE SCALE GENOMIC DNA]</scope>
    <source>
        <strain evidence="1 2">DSM 45510</strain>
    </source>
</reference>